<dbReference type="InterPro" id="IPR002347">
    <property type="entry name" value="SDR_fam"/>
</dbReference>
<dbReference type="SUPFAM" id="SSF51735">
    <property type="entry name" value="NAD(P)-binding Rossmann-fold domains"/>
    <property type="match status" value="1"/>
</dbReference>
<protein>
    <recommendedName>
        <fullName evidence="4">Short-chain dehydrogenase/reductase family protein</fullName>
    </recommendedName>
</protein>
<gene>
    <name evidence="2" type="ORF">ASPSYDRAFT_51893</name>
</gene>
<keyword evidence="3" id="KW-1185">Reference proteome</keyword>
<dbReference type="VEuPathDB" id="FungiDB:ASPSYDRAFT_51893"/>
<organism evidence="2 3">
    <name type="scientific">Aspergillus sydowii CBS 593.65</name>
    <dbReference type="NCBI Taxonomy" id="1036612"/>
    <lineage>
        <taxon>Eukaryota</taxon>
        <taxon>Fungi</taxon>
        <taxon>Dikarya</taxon>
        <taxon>Ascomycota</taxon>
        <taxon>Pezizomycotina</taxon>
        <taxon>Eurotiomycetes</taxon>
        <taxon>Eurotiomycetidae</taxon>
        <taxon>Eurotiales</taxon>
        <taxon>Aspergillaceae</taxon>
        <taxon>Aspergillus</taxon>
        <taxon>Aspergillus subgen. Nidulantes</taxon>
    </lineage>
</organism>
<dbReference type="InterPro" id="IPR036291">
    <property type="entry name" value="NAD(P)-bd_dom_sf"/>
</dbReference>
<reference evidence="3" key="1">
    <citation type="journal article" date="2017" name="Genome Biol.">
        <title>Comparative genomics reveals high biological diversity and specific adaptations in the industrially and medically important fungal genus Aspergillus.</title>
        <authorList>
            <person name="de Vries R.P."/>
            <person name="Riley R."/>
            <person name="Wiebenga A."/>
            <person name="Aguilar-Osorio G."/>
            <person name="Amillis S."/>
            <person name="Uchima C.A."/>
            <person name="Anderluh G."/>
            <person name="Asadollahi M."/>
            <person name="Askin M."/>
            <person name="Barry K."/>
            <person name="Battaglia E."/>
            <person name="Bayram O."/>
            <person name="Benocci T."/>
            <person name="Braus-Stromeyer S.A."/>
            <person name="Caldana C."/>
            <person name="Canovas D."/>
            <person name="Cerqueira G.C."/>
            <person name="Chen F."/>
            <person name="Chen W."/>
            <person name="Choi C."/>
            <person name="Clum A."/>
            <person name="Dos Santos R.A."/>
            <person name="Damasio A.R."/>
            <person name="Diallinas G."/>
            <person name="Emri T."/>
            <person name="Fekete E."/>
            <person name="Flipphi M."/>
            <person name="Freyberg S."/>
            <person name="Gallo A."/>
            <person name="Gournas C."/>
            <person name="Habgood R."/>
            <person name="Hainaut M."/>
            <person name="Harispe M.L."/>
            <person name="Henrissat B."/>
            <person name="Hilden K.S."/>
            <person name="Hope R."/>
            <person name="Hossain A."/>
            <person name="Karabika E."/>
            <person name="Karaffa L."/>
            <person name="Karanyi Z."/>
            <person name="Krasevec N."/>
            <person name="Kuo A."/>
            <person name="Kusch H."/>
            <person name="LaButti K."/>
            <person name="Lagendijk E.L."/>
            <person name="Lapidus A."/>
            <person name="Levasseur A."/>
            <person name="Lindquist E."/>
            <person name="Lipzen A."/>
            <person name="Logrieco A.F."/>
            <person name="MacCabe A."/>
            <person name="Maekelae M.R."/>
            <person name="Malavazi I."/>
            <person name="Melin P."/>
            <person name="Meyer V."/>
            <person name="Mielnichuk N."/>
            <person name="Miskei M."/>
            <person name="Molnar A.P."/>
            <person name="Mule G."/>
            <person name="Ngan C.Y."/>
            <person name="Orejas M."/>
            <person name="Orosz E."/>
            <person name="Ouedraogo J.P."/>
            <person name="Overkamp K.M."/>
            <person name="Park H.-S."/>
            <person name="Perrone G."/>
            <person name="Piumi F."/>
            <person name="Punt P.J."/>
            <person name="Ram A.F."/>
            <person name="Ramon A."/>
            <person name="Rauscher S."/>
            <person name="Record E."/>
            <person name="Riano-Pachon D.M."/>
            <person name="Robert V."/>
            <person name="Roehrig J."/>
            <person name="Ruller R."/>
            <person name="Salamov A."/>
            <person name="Salih N.S."/>
            <person name="Samson R.A."/>
            <person name="Sandor E."/>
            <person name="Sanguinetti M."/>
            <person name="Schuetze T."/>
            <person name="Sepcic K."/>
            <person name="Shelest E."/>
            <person name="Sherlock G."/>
            <person name="Sophianopoulou V."/>
            <person name="Squina F.M."/>
            <person name="Sun H."/>
            <person name="Susca A."/>
            <person name="Todd R.B."/>
            <person name="Tsang A."/>
            <person name="Unkles S.E."/>
            <person name="van de Wiele N."/>
            <person name="van Rossen-Uffink D."/>
            <person name="Oliveira J.V."/>
            <person name="Vesth T.C."/>
            <person name="Visser J."/>
            <person name="Yu J.-H."/>
            <person name="Zhou M."/>
            <person name="Andersen M.R."/>
            <person name="Archer D.B."/>
            <person name="Baker S.E."/>
            <person name="Benoit I."/>
            <person name="Brakhage A.A."/>
            <person name="Braus G.H."/>
            <person name="Fischer R."/>
            <person name="Frisvad J.C."/>
            <person name="Goldman G.H."/>
            <person name="Houbraken J."/>
            <person name="Oakley B."/>
            <person name="Pocsi I."/>
            <person name="Scazzocchio C."/>
            <person name="Seiboth B."/>
            <person name="vanKuyk P.A."/>
            <person name="Wortman J."/>
            <person name="Dyer P.S."/>
            <person name="Grigoriev I.V."/>
        </authorList>
    </citation>
    <scope>NUCLEOTIDE SEQUENCE [LARGE SCALE GENOMIC DNA]</scope>
    <source>
        <strain evidence="3">CBS 593.65</strain>
    </source>
</reference>
<dbReference type="OrthoDB" id="542013at2759"/>
<dbReference type="AlphaFoldDB" id="A0A1L9SZ49"/>
<keyword evidence="1" id="KW-0560">Oxidoreductase</keyword>
<dbReference type="Gene3D" id="3.40.50.720">
    <property type="entry name" value="NAD(P)-binding Rossmann-like Domain"/>
    <property type="match status" value="1"/>
</dbReference>
<evidence type="ECO:0000256" key="1">
    <source>
        <dbReference type="ARBA" id="ARBA00023002"/>
    </source>
</evidence>
<dbReference type="PANTHER" id="PTHR43157">
    <property type="entry name" value="PHOSPHATIDYLINOSITOL-GLYCAN BIOSYNTHESIS CLASS F PROTEIN-RELATED"/>
    <property type="match status" value="1"/>
</dbReference>
<dbReference type="Pfam" id="PF00106">
    <property type="entry name" value="adh_short"/>
    <property type="match status" value="1"/>
</dbReference>
<evidence type="ECO:0008006" key="4">
    <source>
        <dbReference type="Google" id="ProtNLM"/>
    </source>
</evidence>
<proteinExistence type="predicted"/>
<dbReference type="RefSeq" id="XP_040696276.1">
    <property type="nucleotide sequence ID" value="XM_040848383.1"/>
</dbReference>
<dbReference type="STRING" id="1036612.A0A1L9SZ49"/>
<evidence type="ECO:0000313" key="2">
    <source>
        <dbReference type="EMBL" id="OJJ52470.1"/>
    </source>
</evidence>
<dbReference type="PANTHER" id="PTHR43157:SF67">
    <property type="entry name" value="DEHYDROGENASE_REDUCTASE FAMILY PROTEIN, PUTATIVE (AFU_ORTHOLOGUE AFUA_3G02580)-RELATED"/>
    <property type="match status" value="1"/>
</dbReference>
<dbReference type="GeneID" id="63764456"/>
<dbReference type="PRINTS" id="PR00081">
    <property type="entry name" value="GDHRDH"/>
</dbReference>
<dbReference type="Proteomes" id="UP000184356">
    <property type="component" value="Unassembled WGS sequence"/>
</dbReference>
<sequence>MPSFLYSQLFVTPPLPSKSFADQVVIVTGSNVGLGLEAARHIARLGASKVILGVRNVSAGEAARQDIESSTGRQNAVEVWQLDLSDYDSVLSFAERAQSLPRLDAVIENAAIATQDFELAGSHERTITVNVISTVLLGILLLPKLRQTARDYPTARAPRLSVVVSEVHAWSKFPEWQSPRGIFPALDDEEGARMDERYPTSKLVVILALRELVSRMTGDGSVVVNMVNPGFCHSQLVRNASGLRSLQINLLKMVLARTTEVGSRTLVAGGSAGKESHGMYMTDGIVENDNLSAFVRSSDGMTAQKRVWDELVGIIEKIKPGVMQCL</sequence>
<accession>A0A1L9SZ49</accession>
<name>A0A1L9SZ49_9EURO</name>
<evidence type="ECO:0000313" key="3">
    <source>
        <dbReference type="Proteomes" id="UP000184356"/>
    </source>
</evidence>
<dbReference type="EMBL" id="KV878601">
    <property type="protein sequence ID" value="OJJ52470.1"/>
    <property type="molecule type" value="Genomic_DNA"/>
</dbReference>
<dbReference type="GO" id="GO:0016491">
    <property type="term" value="F:oxidoreductase activity"/>
    <property type="evidence" value="ECO:0007669"/>
    <property type="project" value="UniProtKB-KW"/>
</dbReference>